<feature type="domain" description="Cyanobacterial TRADD-N associated 2 transmembrane" evidence="2">
    <location>
        <begin position="6"/>
        <end position="69"/>
    </location>
</feature>
<protein>
    <recommendedName>
        <fullName evidence="2">Cyanobacterial TRADD-N associated 2 transmembrane domain-containing protein</fullName>
    </recommendedName>
</protein>
<sequence length="80" mass="8481">MSIADERLRQARHSFNLALVATAVSTFISLIGAGLLLTGRASVGADIATGGMVATVQCIRHVKDSNDKLDKILAELKDED</sequence>
<keyword evidence="1" id="KW-0472">Membrane</keyword>
<comment type="caution">
    <text evidence="3">The sequence shown here is derived from an EMBL/GenBank/DDBJ whole genome shotgun (WGS) entry which is preliminary data.</text>
</comment>
<dbReference type="Proteomes" id="UP000629098">
    <property type="component" value="Unassembled WGS sequence"/>
</dbReference>
<feature type="transmembrane region" description="Helical" evidence="1">
    <location>
        <begin position="15"/>
        <end position="37"/>
    </location>
</feature>
<name>A0A8J6XHH7_9CYAN</name>
<keyword evidence="4" id="KW-1185">Reference proteome</keyword>
<evidence type="ECO:0000313" key="4">
    <source>
        <dbReference type="Proteomes" id="UP000629098"/>
    </source>
</evidence>
<dbReference type="Pfam" id="PF20712">
    <property type="entry name" value="CyanoTRADDas_TM"/>
    <property type="match status" value="1"/>
</dbReference>
<organism evidence="3 4">
    <name type="scientific">Iningainema tapete BLCC-T55</name>
    <dbReference type="NCBI Taxonomy" id="2748662"/>
    <lineage>
        <taxon>Bacteria</taxon>
        <taxon>Bacillati</taxon>
        <taxon>Cyanobacteriota</taxon>
        <taxon>Cyanophyceae</taxon>
        <taxon>Nostocales</taxon>
        <taxon>Scytonemataceae</taxon>
        <taxon>Iningainema tapete</taxon>
    </lineage>
</organism>
<evidence type="ECO:0000259" key="2">
    <source>
        <dbReference type="Pfam" id="PF20712"/>
    </source>
</evidence>
<accession>A0A8J6XHH7</accession>
<keyword evidence="1" id="KW-1133">Transmembrane helix</keyword>
<keyword evidence="1" id="KW-0812">Transmembrane</keyword>
<gene>
    <name evidence="3" type="ORF">ICL16_00760</name>
</gene>
<reference evidence="3" key="1">
    <citation type="submission" date="2020-09" db="EMBL/GenBank/DDBJ databases">
        <title>Iningainema tapete sp. nov. (Scytonemataceae, Cyanobacteria) from greenhouses in central Florida (USA) produces two types of nodularin with biosynthetic potential for microcystin-LR and anabaenopeptins.</title>
        <authorList>
            <person name="Berthold D.E."/>
            <person name="Lefler F.W."/>
            <person name="Huang I.-S."/>
            <person name="Abdulla H."/>
            <person name="Zimba P.V."/>
            <person name="Laughinghouse H.D. IV."/>
        </authorList>
    </citation>
    <scope>NUCLEOTIDE SEQUENCE</scope>
    <source>
        <strain evidence="3">BLCCT55</strain>
    </source>
</reference>
<dbReference type="InterPro" id="IPR048567">
    <property type="entry name" value="CyanoTRADDas_TM"/>
</dbReference>
<proteinExistence type="predicted"/>
<dbReference type="AlphaFoldDB" id="A0A8J6XHH7"/>
<evidence type="ECO:0000313" key="3">
    <source>
        <dbReference type="EMBL" id="MBD2770691.1"/>
    </source>
</evidence>
<dbReference type="RefSeq" id="WP_190824992.1">
    <property type="nucleotide sequence ID" value="NZ_CAWPPI010000008.1"/>
</dbReference>
<dbReference type="EMBL" id="JACXAE010000008">
    <property type="protein sequence ID" value="MBD2770691.1"/>
    <property type="molecule type" value="Genomic_DNA"/>
</dbReference>
<evidence type="ECO:0000256" key="1">
    <source>
        <dbReference type="SAM" id="Phobius"/>
    </source>
</evidence>